<dbReference type="PROSITE" id="PS00068">
    <property type="entry name" value="MDH"/>
    <property type="match status" value="1"/>
</dbReference>
<dbReference type="InterPro" id="IPR011009">
    <property type="entry name" value="Kinase-like_dom_sf"/>
</dbReference>
<evidence type="ECO:0000256" key="12">
    <source>
        <dbReference type="ARBA" id="ARBA00048313"/>
    </source>
</evidence>
<reference evidence="16" key="1">
    <citation type="submission" date="2020-05" db="EMBL/GenBank/DDBJ databases">
        <title>Mycena genomes resolve the evolution of fungal bioluminescence.</title>
        <authorList>
            <person name="Tsai I.J."/>
        </authorList>
    </citation>
    <scope>NUCLEOTIDE SEQUENCE</scope>
    <source>
        <strain evidence="16">171206Taipei</strain>
    </source>
</reference>
<dbReference type="GO" id="GO:0006108">
    <property type="term" value="P:malate metabolic process"/>
    <property type="evidence" value="ECO:0007669"/>
    <property type="project" value="InterPro"/>
</dbReference>
<dbReference type="NCBIfam" id="TIGR01772">
    <property type="entry name" value="MDH_euk_gproteo"/>
    <property type="match status" value="1"/>
</dbReference>
<evidence type="ECO:0000256" key="3">
    <source>
        <dbReference type="ARBA" id="ARBA00022527"/>
    </source>
</evidence>
<evidence type="ECO:0000256" key="2">
    <source>
        <dbReference type="ARBA" id="ARBA00011738"/>
    </source>
</evidence>
<dbReference type="CDD" id="cd01337">
    <property type="entry name" value="MDH_glyoxysomal_mitochondrial"/>
    <property type="match status" value="1"/>
</dbReference>
<dbReference type="InterPro" id="IPR015955">
    <property type="entry name" value="Lactate_DH/Glyco_Ohase_4_C"/>
</dbReference>
<dbReference type="Gene3D" id="3.30.200.20">
    <property type="entry name" value="Phosphorylase Kinase, domain 1"/>
    <property type="match status" value="1"/>
</dbReference>
<dbReference type="FunFam" id="1.10.510.10:FF:000459">
    <property type="entry name" value="Casein kinase II subunit alpha"/>
    <property type="match status" value="1"/>
</dbReference>
<dbReference type="Gene3D" id="3.40.50.720">
    <property type="entry name" value="NAD(P)-binding Rossmann-like Domain"/>
    <property type="match status" value="1"/>
</dbReference>
<dbReference type="CDD" id="cd14132">
    <property type="entry name" value="STKc_CK2_alpha"/>
    <property type="match status" value="1"/>
</dbReference>
<feature type="binding site" evidence="14">
    <location>
        <position position="413"/>
    </location>
    <ligand>
        <name>ATP</name>
        <dbReference type="ChEBI" id="CHEBI:30616"/>
    </ligand>
</feature>
<dbReference type="FunFam" id="3.30.200.20:FF:000088">
    <property type="entry name" value="Casein kinase II subunit alpha"/>
    <property type="match status" value="2"/>
</dbReference>
<keyword evidence="3" id="KW-0723">Serine/threonine-protein kinase</keyword>
<dbReference type="InterPro" id="IPR036291">
    <property type="entry name" value="NAD(P)-bd_dom_sf"/>
</dbReference>
<dbReference type="GO" id="GO:0030060">
    <property type="term" value="F:L-malate dehydrogenase (NAD+) activity"/>
    <property type="evidence" value="ECO:0007669"/>
    <property type="project" value="UniProtKB-EC"/>
</dbReference>
<dbReference type="GO" id="GO:0005524">
    <property type="term" value="F:ATP binding"/>
    <property type="evidence" value="ECO:0007669"/>
    <property type="project" value="UniProtKB-UniRule"/>
</dbReference>
<evidence type="ECO:0000256" key="10">
    <source>
        <dbReference type="ARBA" id="ARBA00023027"/>
    </source>
</evidence>
<dbReference type="GO" id="GO:0006099">
    <property type="term" value="P:tricarboxylic acid cycle"/>
    <property type="evidence" value="ECO:0007669"/>
    <property type="project" value="UniProtKB-KW"/>
</dbReference>
<gene>
    <name evidence="16" type="ORF">MIND_00946300</name>
</gene>
<evidence type="ECO:0000259" key="15">
    <source>
        <dbReference type="PROSITE" id="PS50011"/>
    </source>
</evidence>
<evidence type="ECO:0000256" key="6">
    <source>
        <dbReference type="ARBA" id="ARBA00022741"/>
    </source>
</evidence>
<dbReference type="GO" id="GO:0004674">
    <property type="term" value="F:protein serine/threonine kinase activity"/>
    <property type="evidence" value="ECO:0007669"/>
    <property type="project" value="UniProtKB-KW"/>
</dbReference>
<evidence type="ECO:0000256" key="9">
    <source>
        <dbReference type="ARBA" id="ARBA00023002"/>
    </source>
</evidence>
<dbReference type="GeneID" id="59348597"/>
<dbReference type="PANTHER" id="PTHR11540">
    <property type="entry name" value="MALATE AND LACTATE DEHYDROGENASE"/>
    <property type="match status" value="1"/>
</dbReference>
<evidence type="ECO:0000256" key="11">
    <source>
        <dbReference type="ARBA" id="ARBA00047899"/>
    </source>
</evidence>
<comment type="catalytic activity">
    <reaction evidence="12">
        <text>(S)-malate + NAD(+) = oxaloacetate + NADH + H(+)</text>
        <dbReference type="Rhea" id="RHEA:21432"/>
        <dbReference type="ChEBI" id="CHEBI:15378"/>
        <dbReference type="ChEBI" id="CHEBI:15589"/>
        <dbReference type="ChEBI" id="CHEBI:16452"/>
        <dbReference type="ChEBI" id="CHEBI:57540"/>
        <dbReference type="ChEBI" id="CHEBI:57945"/>
        <dbReference type="EC" id="1.1.1.37"/>
    </reaction>
</comment>
<dbReference type="OrthoDB" id="10254671at2759"/>
<dbReference type="Pfam" id="PF02866">
    <property type="entry name" value="Ldh_1_C"/>
    <property type="match status" value="1"/>
</dbReference>
<dbReference type="Proteomes" id="UP000636479">
    <property type="component" value="Unassembled WGS sequence"/>
</dbReference>
<evidence type="ECO:0000313" key="16">
    <source>
        <dbReference type="EMBL" id="KAF7297134.1"/>
    </source>
</evidence>
<dbReference type="Pfam" id="PF00056">
    <property type="entry name" value="Ldh_1_N"/>
    <property type="match status" value="1"/>
</dbReference>
<dbReference type="InterPro" id="IPR010097">
    <property type="entry name" value="Malate_DH_type1"/>
</dbReference>
<organism evidence="16 17">
    <name type="scientific">Mycena indigotica</name>
    <dbReference type="NCBI Taxonomy" id="2126181"/>
    <lineage>
        <taxon>Eukaryota</taxon>
        <taxon>Fungi</taxon>
        <taxon>Dikarya</taxon>
        <taxon>Basidiomycota</taxon>
        <taxon>Agaricomycotina</taxon>
        <taxon>Agaricomycetes</taxon>
        <taxon>Agaricomycetidae</taxon>
        <taxon>Agaricales</taxon>
        <taxon>Marasmiineae</taxon>
        <taxon>Mycenaceae</taxon>
        <taxon>Mycena</taxon>
    </lineage>
</organism>
<dbReference type="FunFam" id="3.40.50.720:FF:000013">
    <property type="entry name" value="Malate dehydrogenase"/>
    <property type="match status" value="1"/>
</dbReference>
<evidence type="ECO:0000256" key="4">
    <source>
        <dbReference type="ARBA" id="ARBA00022532"/>
    </source>
</evidence>
<dbReference type="InterPro" id="IPR001236">
    <property type="entry name" value="Lactate/malate_DH_N"/>
</dbReference>
<evidence type="ECO:0000256" key="8">
    <source>
        <dbReference type="ARBA" id="ARBA00022840"/>
    </source>
</evidence>
<protein>
    <submittedName>
        <fullName evidence="16">Protein kinase domain-containing protein</fullName>
    </submittedName>
</protein>
<dbReference type="PANTHER" id="PTHR11540:SF16">
    <property type="entry name" value="MALATE DEHYDROGENASE, MITOCHONDRIAL"/>
    <property type="match status" value="1"/>
</dbReference>
<dbReference type="GO" id="GO:0005956">
    <property type="term" value="C:protein kinase CK2 complex"/>
    <property type="evidence" value="ECO:0007669"/>
    <property type="project" value="UniProtKB-ARBA"/>
</dbReference>
<comment type="caution">
    <text evidence="16">The sequence shown here is derived from an EMBL/GenBank/DDBJ whole genome shotgun (WGS) entry which is preliminary data.</text>
</comment>
<dbReference type="EMBL" id="JACAZF010000008">
    <property type="protein sequence ID" value="KAF7297134.1"/>
    <property type="molecule type" value="Genomic_DNA"/>
</dbReference>
<dbReference type="PROSITE" id="PS00107">
    <property type="entry name" value="PROTEIN_KINASE_ATP"/>
    <property type="match status" value="1"/>
</dbReference>
<dbReference type="InterPro" id="IPR045216">
    <property type="entry name" value="CK2_alpha"/>
</dbReference>
<comment type="similarity">
    <text evidence="1">Belongs to the LDH/MDH superfamily. MDH type 1 family.</text>
</comment>
<keyword evidence="17" id="KW-1185">Reference proteome</keyword>
<dbReference type="InterPro" id="IPR017441">
    <property type="entry name" value="Protein_kinase_ATP_BS"/>
</dbReference>
<keyword evidence="7 16" id="KW-0418">Kinase</keyword>
<dbReference type="SUPFAM" id="SSF56327">
    <property type="entry name" value="LDH C-terminal domain-like"/>
    <property type="match status" value="1"/>
</dbReference>
<keyword evidence="10" id="KW-0520">NAD</keyword>
<evidence type="ECO:0000256" key="13">
    <source>
        <dbReference type="ARBA" id="ARBA00048679"/>
    </source>
</evidence>
<dbReference type="InterPro" id="IPR000719">
    <property type="entry name" value="Prot_kinase_dom"/>
</dbReference>
<dbReference type="RefSeq" id="XP_037217493.1">
    <property type="nucleotide sequence ID" value="XM_037366081.1"/>
</dbReference>
<dbReference type="SMART" id="SM00220">
    <property type="entry name" value="S_TKc"/>
    <property type="match status" value="1"/>
</dbReference>
<feature type="domain" description="Protein kinase" evidence="15">
    <location>
        <begin position="384"/>
        <end position="687"/>
    </location>
</feature>
<dbReference type="FunFam" id="3.90.110.10:FF:000001">
    <property type="entry name" value="Malate dehydrogenase"/>
    <property type="match status" value="1"/>
</dbReference>
<keyword evidence="9" id="KW-0560">Oxidoreductase</keyword>
<comment type="catalytic activity">
    <reaction evidence="13">
        <text>L-seryl-[protein] + ATP = O-phospho-L-seryl-[protein] + ADP + H(+)</text>
        <dbReference type="Rhea" id="RHEA:17989"/>
        <dbReference type="Rhea" id="RHEA-COMP:9863"/>
        <dbReference type="Rhea" id="RHEA-COMP:11604"/>
        <dbReference type="ChEBI" id="CHEBI:15378"/>
        <dbReference type="ChEBI" id="CHEBI:29999"/>
        <dbReference type="ChEBI" id="CHEBI:30616"/>
        <dbReference type="ChEBI" id="CHEBI:83421"/>
        <dbReference type="ChEBI" id="CHEBI:456216"/>
        <dbReference type="EC" id="2.7.11.1"/>
    </reaction>
</comment>
<dbReference type="GO" id="GO:0006357">
    <property type="term" value="P:regulation of transcription by RNA polymerase II"/>
    <property type="evidence" value="ECO:0007669"/>
    <property type="project" value="UniProtKB-ARBA"/>
</dbReference>
<comment type="subunit">
    <text evidence="2">Homodimer.</text>
</comment>
<dbReference type="InterPro" id="IPR001252">
    <property type="entry name" value="Malate_DH_AS"/>
</dbReference>
<sequence>MVKAVVLGAAGGIGQPLSLLLKTNPDITALGLYDIVNTPGVAADLSHIATPSVVVGRLPPDGLKEVLTDADLIVIPAGVPRKPGMTRDDLFKINAGIVKDLATGIATTAPKAFVLVISNPVNSTVPIVAEVFKKHGVYDPKRIFGVTTLDVVRASTFVAEAIGKPAEAPKVVVPVVGGHSGVTIVPLLSQSTHSLPADISADSYTALVKRIQFGGDEVVKAKDGAGSATLSMAYAGYEFSTKIIRALKGETGIIAPSYVSLKADPAGASTLTSELGAELEFFSSNVELGKEGVVKIHPLGKITTQEQELVKAAIPELQTNIETASYRDASANLPVSFLHPRLVMSASSSRVDVSRVYADVNSTRGKAWYDYKKLRIEWSSPDRYEIVQRLGGGRYSEVFEAVDTANSERCVIKVLLDRNALSLQPTVNNLQVLKPVAVHKIKREIKVLRNLAGAPYCVALIDVVRDPTRRYHSIVTEYVDSTPWNEVFARFTPSDIRTYLFQLLTGLDFVHAHGIIHRDVKPLNIIWNAAKRELRLIDWGLAEFYHPDEELNVRVASRHFKGPELLVGYKRYDYSLDLWSTGCILASAIFRKHPFFRGSDNDDQLLKILRVLGTDKFDAYLKAYDISFECESDELLASYPACPWSRFITSETQALATPDALNLLDNLLRFEPRERLTAKEALAHEYFATVRVDGGKLDSALSDSGFASM</sequence>
<dbReference type="AlphaFoldDB" id="A0A8H6VWY9"/>
<evidence type="ECO:0000256" key="1">
    <source>
        <dbReference type="ARBA" id="ARBA00008824"/>
    </source>
</evidence>
<accession>A0A8H6VWY9</accession>
<evidence type="ECO:0000256" key="7">
    <source>
        <dbReference type="ARBA" id="ARBA00022777"/>
    </source>
</evidence>
<dbReference type="PROSITE" id="PS50011">
    <property type="entry name" value="PROTEIN_KINASE_DOM"/>
    <property type="match status" value="1"/>
</dbReference>
<keyword evidence="6 14" id="KW-0547">Nucleotide-binding</keyword>
<proteinExistence type="inferred from homology"/>
<evidence type="ECO:0000256" key="14">
    <source>
        <dbReference type="PROSITE-ProRule" id="PRU10141"/>
    </source>
</evidence>
<keyword evidence="4" id="KW-0816">Tricarboxylic acid cycle</keyword>
<evidence type="ECO:0000313" key="17">
    <source>
        <dbReference type="Proteomes" id="UP000636479"/>
    </source>
</evidence>
<comment type="catalytic activity">
    <reaction evidence="11">
        <text>L-threonyl-[protein] + ATP = O-phospho-L-threonyl-[protein] + ADP + H(+)</text>
        <dbReference type="Rhea" id="RHEA:46608"/>
        <dbReference type="Rhea" id="RHEA-COMP:11060"/>
        <dbReference type="Rhea" id="RHEA-COMP:11605"/>
        <dbReference type="ChEBI" id="CHEBI:15378"/>
        <dbReference type="ChEBI" id="CHEBI:30013"/>
        <dbReference type="ChEBI" id="CHEBI:30616"/>
        <dbReference type="ChEBI" id="CHEBI:61977"/>
        <dbReference type="ChEBI" id="CHEBI:456216"/>
        <dbReference type="EC" id="2.7.11.1"/>
    </reaction>
</comment>
<dbReference type="Gene3D" id="1.10.510.10">
    <property type="entry name" value="Transferase(Phosphotransferase) domain 1"/>
    <property type="match status" value="1"/>
</dbReference>
<keyword evidence="8 14" id="KW-0067">ATP-binding</keyword>
<dbReference type="InterPro" id="IPR022383">
    <property type="entry name" value="Lactate/malate_DH_C"/>
</dbReference>
<evidence type="ECO:0000256" key="5">
    <source>
        <dbReference type="ARBA" id="ARBA00022679"/>
    </source>
</evidence>
<dbReference type="SUPFAM" id="SSF51735">
    <property type="entry name" value="NAD(P)-binding Rossmann-fold domains"/>
    <property type="match status" value="1"/>
</dbReference>
<dbReference type="SUPFAM" id="SSF56112">
    <property type="entry name" value="Protein kinase-like (PK-like)"/>
    <property type="match status" value="1"/>
</dbReference>
<dbReference type="Gene3D" id="3.90.110.10">
    <property type="entry name" value="Lactate dehydrogenase/glycoside hydrolase, family 4, C-terminal"/>
    <property type="match status" value="1"/>
</dbReference>
<name>A0A8H6VWY9_9AGAR</name>
<keyword evidence="5" id="KW-0808">Transferase</keyword>
<dbReference type="GO" id="GO:0005730">
    <property type="term" value="C:nucleolus"/>
    <property type="evidence" value="ECO:0007669"/>
    <property type="project" value="UniProtKB-ARBA"/>
</dbReference>
<dbReference type="Pfam" id="PF00069">
    <property type="entry name" value="Pkinase"/>
    <property type="match status" value="1"/>
</dbReference>
<dbReference type="GO" id="GO:0005829">
    <property type="term" value="C:cytosol"/>
    <property type="evidence" value="ECO:0007669"/>
    <property type="project" value="TreeGrafter"/>
</dbReference>